<dbReference type="KEGG" id="aft:BBF96_04300"/>
<dbReference type="EMBL" id="CP016379">
    <property type="protein sequence ID" value="AZR72678.1"/>
    <property type="molecule type" value="Genomic_DNA"/>
</dbReference>
<evidence type="ECO:0000313" key="1">
    <source>
        <dbReference type="EMBL" id="AZR72678.1"/>
    </source>
</evidence>
<evidence type="ECO:0008006" key="3">
    <source>
        <dbReference type="Google" id="ProtNLM"/>
    </source>
</evidence>
<gene>
    <name evidence="1" type="ORF">BBF96_04300</name>
</gene>
<dbReference type="RefSeq" id="WP_127016009.1">
    <property type="nucleotide sequence ID" value="NZ_CP016379.1"/>
</dbReference>
<dbReference type="Gene3D" id="3.90.1700.10">
    <property type="entry name" value="v583 domain like"/>
    <property type="match status" value="1"/>
</dbReference>
<sequence length="415" mass="44465">MSIKEANQKAIEIVLNAQPTLVDIQTAIDVVPGMTKKTILHAGPPFKNGWESMSGPVRGAVIGALLYEGLAKTKEEAIELAKSGEIIFDSCHHHNAVGPMAGIMSASMPVWVVENTTYGNRAYCTLNEGLGKVLRYGAYSPDVIERLRWMENILAPVLKKALELVGPINLKTLIAEALQMGDEGHNRNRAGTSLLIRKLAPGLVKSGYDAETVASVFEFMNGNDHFFLNLTMPACKATMDPAHGIENSTLVSTMARNGTEFGIRVSGLGDRWFTAPAEIIDGLYFPGYGPEDANPDVGDSVITETTGIGGFAMAAAPAITQFVGGTPEDALKYTNAMYEITLAENNAYLIPAMDFRGTPTGIDIRKVVESGILPIINTGIAHKEPGVGQVGAGLVRPPMKCFEDAVVAFAEKMQR</sequence>
<dbReference type="Proteomes" id="UP000267250">
    <property type="component" value="Chromosome"/>
</dbReference>
<dbReference type="InterPro" id="IPR024033">
    <property type="entry name" value="OXTCase_su_AllG_h-dom"/>
</dbReference>
<dbReference type="AlphaFoldDB" id="A0A3Q9HPD1"/>
<keyword evidence="2" id="KW-1185">Reference proteome</keyword>
<proteinExistence type="predicted"/>
<dbReference type="OrthoDB" id="6193532at2"/>
<name>A0A3Q9HPD1_9FIRM</name>
<organism evidence="1 2">
    <name type="scientific">Anoxybacter fermentans</name>
    <dbReference type="NCBI Taxonomy" id="1323375"/>
    <lineage>
        <taxon>Bacteria</taxon>
        <taxon>Bacillati</taxon>
        <taxon>Bacillota</taxon>
        <taxon>Clostridia</taxon>
        <taxon>Halanaerobiales</taxon>
        <taxon>Anoxybacter</taxon>
    </lineage>
</organism>
<dbReference type="InterPro" id="IPR009499">
    <property type="entry name" value="AllG-like"/>
</dbReference>
<dbReference type="Pfam" id="PF06545">
    <property type="entry name" value="AllG"/>
    <property type="match status" value="1"/>
</dbReference>
<accession>A0A3Q9HPD1</accession>
<dbReference type="Gene3D" id="3.90.1710.10">
    <property type="entry name" value="Enterococcus faecalis V583 domain"/>
    <property type="match status" value="1"/>
</dbReference>
<reference evidence="1 2" key="1">
    <citation type="submission" date="2016-07" db="EMBL/GenBank/DDBJ databases">
        <title>Genome and transcriptome analysis of iron-reducing fermentative bacteria Anoxybacter fermentans.</title>
        <authorList>
            <person name="Zeng X."/>
            <person name="Shao Z."/>
        </authorList>
    </citation>
    <scope>NUCLEOTIDE SEQUENCE [LARGE SCALE GENOMIC DNA]</scope>
    <source>
        <strain evidence="1 2">DY22613</strain>
    </source>
</reference>
<protein>
    <recommendedName>
        <fullName evidence="3">DUF1116 domain-containing protein</fullName>
    </recommendedName>
</protein>
<dbReference type="Gene3D" id="1.10.10.660">
    <property type="entry name" value="conserved protein of unknown function from Enterococcus faecalis V583"/>
    <property type="match status" value="1"/>
</dbReference>
<evidence type="ECO:0000313" key="2">
    <source>
        <dbReference type="Proteomes" id="UP000267250"/>
    </source>
</evidence>